<dbReference type="EMBL" id="OV725083">
    <property type="protein sequence ID" value="CAH1408189.1"/>
    <property type="molecule type" value="Genomic_DNA"/>
</dbReference>
<keyword evidence="2" id="KW-1185">Reference proteome</keyword>
<evidence type="ECO:0000313" key="1">
    <source>
        <dbReference type="EMBL" id="CAH1408189.1"/>
    </source>
</evidence>
<proteinExistence type="predicted"/>
<accession>A0A9P0MV13</accession>
<name>A0A9P0MV13_NEZVI</name>
<gene>
    <name evidence="1" type="ORF">NEZAVI_LOCUS15764</name>
</gene>
<sequence length="149" mass="15928">MLTIEVTFLGGRKGQEARRPPLLLGLPDGVEVREVVVGDGHDREVAAEGSGDAALAVEQPLHAPPSHSLPAHLVLRVHVVLVDQLHVALVGRDELHPAMAELRLTLSRTSAPRGAPGAGHCSHNVGTLFIFRDPHFGSSNPDRYEGNNK</sequence>
<dbReference type="AlphaFoldDB" id="A0A9P0MV13"/>
<organism evidence="1 2">
    <name type="scientific">Nezara viridula</name>
    <name type="common">Southern green stink bug</name>
    <name type="synonym">Cimex viridulus</name>
    <dbReference type="NCBI Taxonomy" id="85310"/>
    <lineage>
        <taxon>Eukaryota</taxon>
        <taxon>Metazoa</taxon>
        <taxon>Ecdysozoa</taxon>
        <taxon>Arthropoda</taxon>
        <taxon>Hexapoda</taxon>
        <taxon>Insecta</taxon>
        <taxon>Pterygota</taxon>
        <taxon>Neoptera</taxon>
        <taxon>Paraneoptera</taxon>
        <taxon>Hemiptera</taxon>
        <taxon>Heteroptera</taxon>
        <taxon>Panheteroptera</taxon>
        <taxon>Pentatomomorpha</taxon>
        <taxon>Pentatomoidea</taxon>
        <taxon>Pentatomidae</taxon>
        <taxon>Pentatominae</taxon>
        <taxon>Nezara</taxon>
    </lineage>
</organism>
<reference evidence="1" key="1">
    <citation type="submission" date="2022-01" db="EMBL/GenBank/DDBJ databases">
        <authorList>
            <person name="King R."/>
        </authorList>
    </citation>
    <scope>NUCLEOTIDE SEQUENCE</scope>
</reference>
<dbReference type="Proteomes" id="UP001152798">
    <property type="component" value="Chromosome 7"/>
</dbReference>
<evidence type="ECO:0000313" key="2">
    <source>
        <dbReference type="Proteomes" id="UP001152798"/>
    </source>
</evidence>
<protein>
    <submittedName>
        <fullName evidence="1">Uncharacterized protein</fullName>
    </submittedName>
</protein>